<evidence type="ECO:0000256" key="1">
    <source>
        <dbReference type="ARBA" id="ARBA00006192"/>
    </source>
</evidence>
<keyword evidence="2" id="KW-0677">Repeat</keyword>
<feature type="compositionally biased region" description="Low complexity" evidence="6">
    <location>
        <begin position="40"/>
        <end position="59"/>
    </location>
</feature>
<keyword evidence="9" id="KW-1185">Reference proteome</keyword>
<name>A0A371D1L2_9APHY</name>
<evidence type="ECO:0000313" key="9">
    <source>
        <dbReference type="Proteomes" id="UP000256964"/>
    </source>
</evidence>
<dbReference type="AlphaFoldDB" id="A0A371D1L2"/>
<dbReference type="InterPro" id="IPR011990">
    <property type="entry name" value="TPR-like_helical_dom_sf"/>
</dbReference>
<comment type="subunit">
    <text evidence="4">Binds to mitochondrial small subunit 15S rRNA.</text>
</comment>
<evidence type="ECO:0000256" key="5">
    <source>
        <dbReference type="PROSITE-ProRule" id="PRU00708"/>
    </source>
</evidence>
<dbReference type="PANTHER" id="PTHR47936">
    <property type="entry name" value="PPR_LONG DOMAIN-CONTAINING PROTEIN"/>
    <property type="match status" value="1"/>
</dbReference>
<evidence type="ECO:0000256" key="3">
    <source>
        <dbReference type="ARBA" id="ARBA00044493"/>
    </source>
</evidence>
<accession>A0A371D1L2</accession>
<dbReference type="PANTHER" id="PTHR47936:SF1">
    <property type="entry name" value="PENTATRICOPEPTIDE REPEAT-CONTAINING PROTEIN GUN1, CHLOROPLASTIC"/>
    <property type="match status" value="1"/>
</dbReference>
<feature type="repeat" description="PPR" evidence="5">
    <location>
        <begin position="427"/>
        <end position="461"/>
    </location>
</feature>
<dbReference type="PROSITE" id="PS51375">
    <property type="entry name" value="PPR"/>
    <property type="match status" value="3"/>
</dbReference>
<dbReference type="Pfam" id="PF13041">
    <property type="entry name" value="PPR_2"/>
    <property type="match status" value="2"/>
</dbReference>
<reference evidence="8 9" key="1">
    <citation type="journal article" date="2018" name="Biotechnol. Biofuels">
        <title>Integrative visual omics of the white-rot fungus Polyporus brumalis exposes the biotechnological potential of its oxidative enzymes for delignifying raw plant biomass.</title>
        <authorList>
            <person name="Miyauchi S."/>
            <person name="Rancon A."/>
            <person name="Drula E."/>
            <person name="Hage H."/>
            <person name="Chaduli D."/>
            <person name="Favel A."/>
            <person name="Grisel S."/>
            <person name="Henrissat B."/>
            <person name="Herpoel-Gimbert I."/>
            <person name="Ruiz-Duenas F.J."/>
            <person name="Chevret D."/>
            <person name="Hainaut M."/>
            <person name="Lin J."/>
            <person name="Wang M."/>
            <person name="Pangilinan J."/>
            <person name="Lipzen A."/>
            <person name="Lesage-Meessen L."/>
            <person name="Navarro D."/>
            <person name="Riley R."/>
            <person name="Grigoriev I.V."/>
            <person name="Zhou S."/>
            <person name="Raouche S."/>
            <person name="Rosso M.N."/>
        </authorList>
    </citation>
    <scope>NUCLEOTIDE SEQUENCE [LARGE SCALE GENOMIC DNA]</scope>
    <source>
        <strain evidence="8 9">BRFM 1820</strain>
    </source>
</reference>
<dbReference type="InterPro" id="IPR057027">
    <property type="entry name" value="TPR_mt"/>
</dbReference>
<evidence type="ECO:0000256" key="6">
    <source>
        <dbReference type="SAM" id="MobiDB-lite"/>
    </source>
</evidence>
<dbReference type="GO" id="GO:0031930">
    <property type="term" value="P:mitochondria-nucleus signaling pathway"/>
    <property type="evidence" value="ECO:0007669"/>
    <property type="project" value="TreeGrafter"/>
</dbReference>
<feature type="repeat" description="PPR" evidence="5">
    <location>
        <begin position="110"/>
        <end position="144"/>
    </location>
</feature>
<comment type="similarity">
    <text evidence="1">Belongs to the CCM1 family.</text>
</comment>
<gene>
    <name evidence="8" type="ORF">OH76DRAFT_1443126</name>
</gene>
<dbReference type="NCBIfam" id="TIGR00756">
    <property type="entry name" value="PPR"/>
    <property type="match status" value="2"/>
</dbReference>
<feature type="repeat" description="PPR" evidence="5">
    <location>
        <begin position="462"/>
        <end position="496"/>
    </location>
</feature>
<evidence type="ECO:0000256" key="4">
    <source>
        <dbReference type="ARBA" id="ARBA00044511"/>
    </source>
</evidence>
<sequence length="558" mass="62063">MLASTSRNVARVLRNGAAEVNFAGVSCRHAQRRHASTTYAAPGSSRPPSSSRPALRNRPYAYPADGDFRGQVHTPLARINMILASELDKGNTTRMMLLAKRMKDEGIAPDLTTYNYLLQACAKQNLHPEARAVYEDMLAMGIHPDRQTFHHLMQALDPSDIPTLLNYVKLMEEWSIRPNETTYEIIITRFAQNNRLETALQFLSKIAPSGLSTTLQTASAVVRCAADLGFPRLALDLADAFESTSVRRLESEVWVDVLVSCAEQFYAEGTERVWHKVVNEMRLLPDEGCCLQVLHTAARYGLSGLALEVIETMKIINIVWREHHIAPVIEAMCHHGEIKEAFIMLDYMRKNDIEFTKGTAEPILELVKKNTDAVDGAWEVLETIREEGHAVDVVAFNVVAEAAVALKDLQRAVGTYKGAAQLGVTPDIDTYNILLQGCADARHRELGDRILSDMKEAGIKPDRTTYARMVHLCLTQSMYEDAFFYLEEMKSLGMVPPLAVYEAIIRKLVTVGDTRYNIALEELKECGYEVSPRLQSFISSGGAHNGPKEAAATEAVVL</sequence>
<dbReference type="EMBL" id="KZ857427">
    <property type="protein sequence ID" value="RDX46403.1"/>
    <property type="molecule type" value="Genomic_DNA"/>
</dbReference>
<feature type="region of interest" description="Disordered" evidence="6">
    <location>
        <begin position="33"/>
        <end position="60"/>
    </location>
</feature>
<dbReference type="Gene3D" id="1.25.40.10">
    <property type="entry name" value="Tetratricopeptide repeat domain"/>
    <property type="match status" value="5"/>
</dbReference>
<dbReference type="Pfam" id="PF23276">
    <property type="entry name" value="TPR_24"/>
    <property type="match status" value="1"/>
</dbReference>
<evidence type="ECO:0000313" key="8">
    <source>
        <dbReference type="EMBL" id="RDX46403.1"/>
    </source>
</evidence>
<feature type="domain" description="Pentatricopeptide repeat-containing protein-mitochondrial" evidence="7">
    <location>
        <begin position="287"/>
        <end position="417"/>
    </location>
</feature>
<dbReference type="InterPro" id="IPR002885">
    <property type="entry name" value="PPR_rpt"/>
</dbReference>
<organism evidence="8 9">
    <name type="scientific">Lentinus brumalis</name>
    <dbReference type="NCBI Taxonomy" id="2498619"/>
    <lineage>
        <taxon>Eukaryota</taxon>
        <taxon>Fungi</taxon>
        <taxon>Dikarya</taxon>
        <taxon>Basidiomycota</taxon>
        <taxon>Agaricomycotina</taxon>
        <taxon>Agaricomycetes</taxon>
        <taxon>Polyporales</taxon>
        <taxon>Polyporaceae</taxon>
        <taxon>Lentinus</taxon>
    </lineage>
</organism>
<proteinExistence type="inferred from homology"/>
<evidence type="ECO:0000256" key="2">
    <source>
        <dbReference type="ARBA" id="ARBA00022737"/>
    </source>
</evidence>
<dbReference type="STRING" id="139420.A0A371D1L2"/>
<protein>
    <recommendedName>
        <fullName evidence="7">Pentatricopeptide repeat-containing protein-mitochondrial domain-containing protein</fullName>
    </recommendedName>
</protein>
<comment type="function">
    <text evidence="3">Regulates mitochondrial small subunit maturation by controlling 15S rRNA 5'-end processing. Localizes to the 5' precursor of the 15S rRNA in a position that is subsequently occupied by mS47 in the mature yeast mtSSU. Uses structure and sequence-specific RNA recognition, binding to a single-stranded region of the precursor and specifically recognizing bases -6 to -1. The exchange of Ccm1 for mS47 is coupled to the irreversible removal of precursor rRNA that is accompanied by conformational changes of the mitoribosomal proteins uS5m and mS26. These conformational changes signal completion of 5'-end rRNA processing through protection of the mature 5'-end of the 15S rRNA and stabilization of mS47. The removal of the 5' precursor together with the dissociation of Ccm1 may be catalyzed by the 5'-3' exoribonuclease Pet127. Involved in the specific removal of group I introns in mitochondrial encoded transcripts.</text>
</comment>
<dbReference type="Proteomes" id="UP000256964">
    <property type="component" value="Unassembled WGS sequence"/>
</dbReference>
<dbReference type="OrthoDB" id="185373at2759"/>
<evidence type="ECO:0000259" key="7">
    <source>
        <dbReference type="Pfam" id="PF23276"/>
    </source>
</evidence>